<dbReference type="AlphaFoldDB" id="A0A2K3D240"/>
<dbReference type="RefSeq" id="XP_042918019.1">
    <property type="nucleotide sequence ID" value="XM_043067916.1"/>
</dbReference>
<sequence>MSTSNTPGKTAMAPTARTYAAVLAASLSPSPSTKVTKKARIETAVTGTVAFATAGSPLKDGAQKRTEQAAQPAESQIVMDLTNSDDEAGPVKTAPVPKAVAKARTISAMLMSAARGAGTRTVAPTAKAAKTAAPAAKSAVPAAAPAAKSAAPAAKSAAPAPAPAAKSAAPAAETSATPPAKPATVKESLAAAAGGPGSSIPATPPIVDVDNESDMDDVEASEDDGNDKVADMGTKRGRNACGHGAIDWNNESVRIAKFVNIKNTSRWNGIGHNFVRTPECTFLCLACMKHPGAKASVWTKGGNKVMNMTLFNKHLLSKNHLDVIGAAKNHTKMSNIVEKQKVKLNPTLCSLIRSAYACGKDAMPLTHYVKMVKLQAANCADCKHDCKAHTCRKCDASKACGSGITISGPYHTAEKASEMLACLSEAISEEQLKNIRASPVISMMIDESTDRTVSHNLAVYITYVAPDDSIKTEFLQLEAMNNGATAVNIYDRLKEVFTESKIDWSKLVAFTSDGANVMVGKHCGVATRIKTDWPCVLTSHCAAHRLALACADFFKEFPALVKVDNMLSKIYNYAKTSTVRTAALNDMYKERKAKAYKILKPHTVRWLSRSECVRRIKITYPILLAFFNERKKDKKDVAAAEIYEWLRQVDNLLLITCIDGVLAATAELSKWFQQSDLALIDVHQYLELGLRHLINAYTYHKEGETSNAPPSFTAPIQALIKDLAAKDGVFHGHQMVLTTPPTTIAPATTTTATTTAESDSDNDGSDTNTDTTAESGSDDDDTAPTAPSWAAFPQTLFRSKLALSSMVKKLVENIKMRFPADVSVAAKFGVLGPRALAADSGVPKYGEEEVAALAQHFKPVLGDDCLLAVDQWVMARARLIAVAKEQKKSGDVMKARPFYERLLSWLSGMGRELTVLVQIMLVLQPSTAEVERGFSAMNDIKTPGRASMKLGTLDVLMRVRLVGPPIAYQQRPVAGVSLAPYAEFDATLLGPAVQKFAAKLGRVPQRSSHNARPSRVKHRVCEIDVKALLKEAEEEAVQNVDVSC</sequence>
<dbReference type="STRING" id="3055.A0A2K3D240"/>
<feature type="region of interest" description="Disordered" evidence="1">
    <location>
        <begin position="740"/>
        <end position="787"/>
    </location>
</feature>
<dbReference type="Gramene" id="PNW74600">
    <property type="protein sequence ID" value="PNW74600"/>
    <property type="gene ID" value="CHLRE_12g490950v5"/>
</dbReference>
<dbReference type="InterPro" id="IPR012337">
    <property type="entry name" value="RNaseH-like_sf"/>
</dbReference>
<dbReference type="Proteomes" id="UP000006906">
    <property type="component" value="Chromosome 12"/>
</dbReference>
<accession>A0A2K3D240</accession>
<dbReference type="SUPFAM" id="SSF53098">
    <property type="entry name" value="Ribonuclease H-like"/>
    <property type="match status" value="1"/>
</dbReference>
<reference evidence="2 3" key="1">
    <citation type="journal article" date="2007" name="Science">
        <title>The Chlamydomonas genome reveals the evolution of key animal and plant functions.</title>
        <authorList>
            <person name="Merchant S.S."/>
            <person name="Prochnik S.E."/>
            <person name="Vallon O."/>
            <person name="Harris E.H."/>
            <person name="Karpowicz S.J."/>
            <person name="Witman G.B."/>
            <person name="Terry A."/>
            <person name="Salamov A."/>
            <person name="Fritz-Laylin L.K."/>
            <person name="Marechal-Drouard L."/>
            <person name="Marshall W.F."/>
            <person name="Qu L.H."/>
            <person name="Nelson D.R."/>
            <person name="Sanderfoot A.A."/>
            <person name="Spalding M.H."/>
            <person name="Kapitonov V.V."/>
            <person name="Ren Q."/>
            <person name="Ferris P."/>
            <person name="Lindquist E."/>
            <person name="Shapiro H."/>
            <person name="Lucas S.M."/>
            <person name="Grimwood J."/>
            <person name="Schmutz J."/>
            <person name="Cardol P."/>
            <person name="Cerutti H."/>
            <person name="Chanfreau G."/>
            <person name="Chen C.L."/>
            <person name="Cognat V."/>
            <person name="Croft M.T."/>
            <person name="Dent R."/>
            <person name="Dutcher S."/>
            <person name="Fernandez E."/>
            <person name="Fukuzawa H."/>
            <person name="Gonzalez-Ballester D."/>
            <person name="Gonzalez-Halphen D."/>
            <person name="Hallmann A."/>
            <person name="Hanikenne M."/>
            <person name="Hippler M."/>
            <person name="Inwood W."/>
            <person name="Jabbari K."/>
            <person name="Kalanon M."/>
            <person name="Kuras R."/>
            <person name="Lefebvre P.A."/>
            <person name="Lemaire S.D."/>
            <person name="Lobanov A.V."/>
            <person name="Lohr M."/>
            <person name="Manuell A."/>
            <person name="Meier I."/>
            <person name="Mets L."/>
            <person name="Mittag M."/>
            <person name="Mittelmeier T."/>
            <person name="Moroney J.V."/>
            <person name="Moseley J."/>
            <person name="Napoli C."/>
            <person name="Nedelcu A.M."/>
            <person name="Niyogi K."/>
            <person name="Novoselov S.V."/>
            <person name="Paulsen I.T."/>
            <person name="Pazour G."/>
            <person name="Purton S."/>
            <person name="Ral J.P."/>
            <person name="Riano-Pachon D.M."/>
            <person name="Riekhof W."/>
            <person name="Rymarquis L."/>
            <person name="Schroda M."/>
            <person name="Stern D."/>
            <person name="Umen J."/>
            <person name="Willows R."/>
            <person name="Wilson N."/>
            <person name="Zimmer S.L."/>
            <person name="Allmer J."/>
            <person name="Balk J."/>
            <person name="Bisova K."/>
            <person name="Chen C.J."/>
            <person name="Elias M."/>
            <person name="Gendler K."/>
            <person name="Hauser C."/>
            <person name="Lamb M.R."/>
            <person name="Ledford H."/>
            <person name="Long J.C."/>
            <person name="Minagawa J."/>
            <person name="Page M.D."/>
            <person name="Pan J."/>
            <person name="Pootakham W."/>
            <person name="Roje S."/>
            <person name="Rose A."/>
            <person name="Stahlberg E."/>
            <person name="Terauchi A.M."/>
            <person name="Yang P."/>
            <person name="Ball S."/>
            <person name="Bowler C."/>
            <person name="Dieckmann C.L."/>
            <person name="Gladyshev V.N."/>
            <person name="Green P."/>
            <person name="Jorgensen R."/>
            <person name="Mayfield S."/>
            <person name="Mueller-Roeber B."/>
            <person name="Rajamani S."/>
            <person name="Sayre R.T."/>
            <person name="Brokstein P."/>
            <person name="Dubchak I."/>
            <person name="Goodstein D."/>
            <person name="Hornick L."/>
            <person name="Huang Y.W."/>
            <person name="Jhaveri J."/>
            <person name="Luo Y."/>
            <person name="Martinez D."/>
            <person name="Ngau W.C."/>
            <person name="Otillar B."/>
            <person name="Poliakov A."/>
            <person name="Porter A."/>
            <person name="Szajkowski L."/>
            <person name="Werner G."/>
            <person name="Zhou K."/>
            <person name="Grigoriev I.V."/>
            <person name="Rokhsar D.S."/>
            <person name="Grossman A.R."/>
        </authorList>
    </citation>
    <scope>NUCLEOTIDE SEQUENCE [LARGE SCALE GENOMIC DNA]</scope>
    <source>
        <strain evidence="3">CC-503</strain>
        <strain evidence="2">CC-503 cw92 mt+</strain>
    </source>
</reference>
<feature type="region of interest" description="Disordered" evidence="1">
    <location>
        <begin position="165"/>
        <end position="230"/>
    </location>
</feature>
<dbReference type="PANTHER" id="PTHR46880:SF5">
    <property type="entry name" value="DUF4371 DOMAIN-CONTAINING PROTEIN"/>
    <property type="match status" value="1"/>
</dbReference>
<dbReference type="GeneID" id="5725112"/>
<feature type="compositionally biased region" description="Low complexity" evidence="1">
    <location>
        <begin position="740"/>
        <end position="756"/>
    </location>
</feature>
<reference evidence="2" key="2">
    <citation type="submission" date="2017-07" db="EMBL/GenBank/DDBJ databases">
        <title>WGS assembly of Chlamydomonas reinhardtii.</title>
        <authorList>
            <consortium name="Chlamydomonas Annotation Team"/>
            <consortium name="JGI Annotation Team"/>
            <person name="Merchant S.S."/>
            <person name="Prochnik S.E."/>
            <person name="Vallon O."/>
            <person name="Harris E.H."/>
            <person name="Karpowicz S.J."/>
            <person name="Witman G.B."/>
            <person name="Terry A."/>
            <person name="Salamov A."/>
            <person name="Fritz-Laylin L.K."/>
            <person name="Marechal-Drouard L."/>
            <person name="Marshall W.F."/>
            <person name="Qu L.H."/>
            <person name="Nelson D.R."/>
            <person name="Sanderfoot A.A."/>
            <person name="Spalding M.H."/>
            <person name="Kapitonov V.V."/>
            <person name="Ren Q."/>
            <person name="Ferris P."/>
            <person name="Lindquist E."/>
            <person name="Shapiro H."/>
            <person name="Lucas S.M."/>
            <person name="Grimwood J."/>
            <person name="Schmutz J."/>
            <person name="Grigoriev I.V."/>
            <person name="Rokhsar D.S."/>
        </authorList>
    </citation>
    <scope>NUCLEOTIDE SEQUENCE</scope>
    <source>
        <strain evidence="2">CC-503 cw92 mt+</strain>
    </source>
</reference>
<dbReference type="EMBL" id="CM008973">
    <property type="protein sequence ID" value="PNW74600.1"/>
    <property type="molecule type" value="Genomic_DNA"/>
</dbReference>
<dbReference type="KEGG" id="cre:CHLRE_12g490950v5"/>
<dbReference type="EMBL" id="CM008973">
    <property type="protein sequence ID" value="PNW74599.1"/>
    <property type="molecule type" value="Genomic_DNA"/>
</dbReference>
<protein>
    <submittedName>
        <fullName evidence="2">Uncharacterized protein</fullName>
    </submittedName>
</protein>
<evidence type="ECO:0000313" key="2">
    <source>
        <dbReference type="EMBL" id="PNW74600.1"/>
    </source>
</evidence>
<dbReference type="RefSeq" id="XP_042918020.1">
    <property type="nucleotide sequence ID" value="XM_043067917.1"/>
</dbReference>
<evidence type="ECO:0000313" key="3">
    <source>
        <dbReference type="Proteomes" id="UP000006906"/>
    </source>
</evidence>
<organism evidence="2 3">
    <name type="scientific">Chlamydomonas reinhardtii</name>
    <name type="common">Chlamydomonas smithii</name>
    <dbReference type="NCBI Taxonomy" id="3055"/>
    <lineage>
        <taxon>Eukaryota</taxon>
        <taxon>Viridiplantae</taxon>
        <taxon>Chlorophyta</taxon>
        <taxon>core chlorophytes</taxon>
        <taxon>Chlorophyceae</taxon>
        <taxon>CS clade</taxon>
        <taxon>Chlamydomonadales</taxon>
        <taxon>Chlamydomonadaceae</taxon>
        <taxon>Chlamydomonas</taxon>
    </lineage>
</organism>
<dbReference type="OrthoDB" id="545330at2759"/>
<keyword evidence="3" id="KW-1185">Reference proteome</keyword>
<feature type="compositionally biased region" description="Low complexity" evidence="1">
    <location>
        <begin position="190"/>
        <end position="201"/>
    </location>
</feature>
<feature type="compositionally biased region" description="Acidic residues" evidence="1">
    <location>
        <begin position="209"/>
        <end position="225"/>
    </location>
</feature>
<gene>
    <name evidence="2" type="ORF">CHLRE_12g490950v5</name>
</gene>
<dbReference type="Gramene" id="PNW74599">
    <property type="protein sequence ID" value="PNW74599"/>
    <property type="gene ID" value="CHLRE_12g490950v5"/>
</dbReference>
<evidence type="ECO:0000256" key="1">
    <source>
        <dbReference type="SAM" id="MobiDB-lite"/>
    </source>
</evidence>
<feature type="compositionally biased region" description="Low complexity" evidence="1">
    <location>
        <begin position="165"/>
        <end position="178"/>
    </location>
</feature>
<dbReference type="PANTHER" id="PTHR46880">
    <property type="entry name" value="RAS-ASSOCIATING DOMAIN-CONTAINING PROTEIN"/>
    <property type="match status" value="1"/>
</dbReference>
<name>A0A2K3D240_CHLRE</name>
<proteinExistence type="predicted"/>